<keyword evidence="1" id="KW-0812">Transmembrane</keyword>
<feature type="transmembrane region" description="Helical" evidence="1">
    <location>
        <begin position="64"/>
        <end position="83"/>
    </location>
</feature>
<keyword evidence="1" id="KW-0472">Membrane</keyword>
<evidence type="ECO:0000313" key="2">
    <source>
        <dbReference type="EMBL" id="ADZ91500.1"/>
    </source>
</evidence>
<accession>F2JTI6</accession>
<dbReference type="Pfam" id="PF05437">
    <property type="entry name" value="AzlD"/>
    <property type="match status" value="1"/>
</dbReference>
<keyword evidence="3" id="KW-1185">Reference proteome</keyword>
<dbReference type="RefSeq" id="WP_013661405.1">
    <property type="nucleotide sequence ID" value="NC_015276.1"/>
</dbReference>
<dbReference type="Proteomes" id="UP000001062">
    <property type="component" value="Chromosome"/>
</dbReference>
<dbReference type="STRING" id="717774.Marme_2259"/>
<dbReference type="EMBL" id="CP002583">
    <property type="protein sequence ID" value="ADZ91500.1"/>
    <property type="molecule type" value="Genomic_DNA"/>
</dbReference>
<evidence type="ECO:0000256" key="1">
    <source>
        <dbReference type="SAM" id="Phobius"/>
    </source>
</evidence>
<organism evidence="2 3">
    <name type="scientific">Marinomonas mediterranea (strain ATCC 700492 / JCM 21426 / NBRC 103028 / MMB-1)</name>
    <dbReference type="NCBI Taxonomy" id="717774"/>
    <lineage>
        <taxon>Bacteria</taxon>
        <taxon>Pseudomonadati</taxon>
        <taxon>Pseudomonadota</taxon>
        <taxon>Gammaproteobacteria</taxon>
        <taxon>Oceanospirillales</taxon>
        <taxon>Oceanospirillaceae</taxon>
        <taxon>Marinomonas</taxon>
    </lineage>
</organism>
<dbReference type="PATRIC" id="fig|717774.3.peg.2328"/>
<feature type="transmembrane region" description="Helical" evidence="1">
    <location>
        <begin position="40"/>
        <end position="58"/>
    </location>
</feature>
<protein>
    <submittedName>
        <fullName evidence="2">Branched-chain amino acid transport</fullName>
    </submittedName>
</protein>
<dbReference type="KEGG" id="mme:Marme_2259"/>
<reference evidence="2 3" key="1">
    <citation type="journal article" date="2012" name="Stand. Genomic Sci.">
        <title>Complete genome sequence of the melanogenic marine bacterium Marinomonas mediterranea type strain (MMB-1(T)).</title>
        <authorList>
            <person name="Lucas-Elio P."/>
            <person name="Goodwin L."/>
            <person name="Woyke T."/>
            <person name="Pitluck S."/>
            <person name="Nolan M."/>
            <person name="Kyrpides N.C."/>
            <person name="Detter J.C."/>
            <person name="Copeland A."/>
            <person name="Teshima H."/>
            <person name="Bruce D."/>
            <person name="Detter C."/>
            <person name="Tapia R."/>
            <person name="Han S."/>
            <person name="Land M.L."/>
            <person name="Ivanova N."/>
            <person name="Mikhailova N."/>
            <person name="Johnston A.W."/>
            <person name="Sanchez-Amat A."/>
        </authorList>
    </citation>
    <scope>NUCLEOTIDE SEQUENCE [LARGE SCALE GENOMIC DNA]</scope>
    <source>
        <strain evidence="3">ATCC 700492 / JCM 21426 / NBRC 103028 / MMB-1</strain>
    </source>
</reference>
<name>F2JTI6_MARM1</name>
<dbReference type="AlphaFoldDB" id="F2JTI6"/>
<dbReference type="HOGENOM" id="CLU_157896_1_2_6"/>
<dbReference type="eggNOG" id="COG4392">
    <property type="taxonomic scope" value="Bacteria"/>
</dbReference>
<dbReference type="OrthoDB" id="8942869at2"/>
<proteinExistence type="predicted"/>
<evidence type="ECO:0000313" key="3">
    <source>
        <dbReference type="Proteomes" id="UP000001062"/>
    </source>
</evidence>
<feature type="transmembrane region" description="Helical" evidence="1">
    <location>
        <begin position="90"/>
        <end position="107"/>
    </location>
</feature>
<sequence length="109" mass="11894">MSTLNLLLVIGGMFLVTYGIRVTLFMSAQKTVMPLWLDSCLKYVPVAVLTAIIMPMMLLPSGEINLGINNPWLIGGLVSFFVGVVFKKQLLTITLGVIAFFAAKLLMSL</sequence>
<feature type="transmembrane region" description="Helical" evidence="1">
    <location>
        <begin position="6"/>
        <end position="28"/>
    </location>
</feature>
<gene>
    <name evidence="2" type="ordered locus">Marme_2259</name>
</gene>
<keyword evidence="1" id="KW-1133">Transmembrane helix</keyword>
<dbReference type="InterPro" id="IPR008407">
    <property type="entry name" value="Brnchd-chn_aa_trnsp_AzlD"/>
</dbReference>